<dbReference type="InterPro" id="IPR011033">
    <property type="entry name" value="PRC_barrel-like_sf"/>
</dbReference>
<dbReference type="EMBL" id="JAQMWT010000381">
    <property type="protein sequence ID" value="KAJ8602368.1"/>
    <property type="molecule type" value="Genomic_DNA"/>
</dbReference>
<feature type="coiled-coil region" evidence="1">
    <location>
        <begin position="1073"/>
        <end position="1100"/>
    </location>
</feature>
<dbReference type="GO" id="GO:0008017">
    <property type="term" value="F:microtubule binding"/>
    <property type="evidence" value="ECO:0007669"/>
    <property type="project" value="InterPro"/>
</dbReference>
<feature type="domain" description="CKK" evidence="3">
    <location>
        <begin position="1166"/>
        <end position="1314"/>
    </location>
</feature>
<dbReference type="Pfam" id="PF08683">
    <property type="entry name" value="CAMSAP_CKK"/>
    <property type="match status" value="1"/>
</dbReference>
<feature type="region of interest" description="Disordered" evidence="2">
    <location>
        <begin position="1100"/>
        <end position="1178"/>
    </location>
</feature>
<feature type="compositionally biased region" description="Acidic residues" evidence="2">
    <location>
        <begin position="1104"/>
        <end position="1114"/>
    </location>
</feature>
<reference evidence="4" key="1">
    <citation type="submission" date="2023-01" db="EMBL/GenBank/DDBJ databases">
        <title>Metagenome sequencing of chrysophaentin producing Chrysophaeum taylorii.</title>
        <authorList>
            <person name="Davison J."/>
            <person name="Bewley C."/>
        </authorList>
    </citation>
    <scope>NUCLEOTIDE SEQUENCE</scope>
    <source>
        <strain evidence="4">NIES-1699</strain>
    </source>
</reference>
<sequence length="1314" mass="143688">MHSAKCVFAPPAHGSAQGACVDFAAEFLRDDAAFQSTSTLFEQPKRLEATLLLQALHEASRAQDKAASLEDAIAWRRDAVRLAGKCVDVRRDPAPDERFLLPQLSAMFAALRGTSGCVIVSAPEATLCVGVDGREHASIAEDETVDDEDELDLIPAALSTVCYDPTPRPLFKLRGASALRFNSVRGLQLHALAILSSVEETRGVTTVRLALLVSSRRRDAARIELIERTVSRIRRSEKKRAIALQRAEIEALRDRLRRDVAPPVAKPREAPAPSPVDDRPPSASQPVLLAEEEPTLPETMDCSGSGGSAFGEDAGSSFSTNVSGSYGGGLSLAGSHYLESSSSVPAEEFTTSRVLSKEHEGASSSGPWGKREDEDARLAPDEMLVQAALAAYSSSLLVDDCTRDISAALAERTTPSGAVQQEDVLLRRESADSAIRELVASIDGEDAVRFGLRLYDVMRERTLRDMVVQPSLDMPPPPTRRPASVEPLPPPLPPRRDARLPPESSEPATFVRPPAPPKTVANNAATTGGFRSERGGDQSGAECFKATARHDASPRTVVPDDEVATETLEEVPKTEAPAEMRRPSREERRQEDRSEVERTTPMKQQARAPATLELLPSGGTREKGRQSSLPAEASRLERASVSGGQAPSRAVDAQEMGPSRAERCPMSRNEESTEEEEVERPSQTDADVQGQRAPSPDDAQEMMTGHSHADDHRERVRESSRLEHPAQAPPVVGIPRGAVQYEEQRQSSREDSAQRQAPGARSRRAHALGTQEMRPLNGNGQMQEDICRREQPAQAPPPVPGSRAPRKDKVRRCPREDHRPSWRREPSSEDVVEEQPAQHELAQQQAPEESSRESEQNDPTRVDEPFFDETRVGFRSETIRWSMPGAHDGGDFLASSLEQQQQQGDEPAGPTEEQQAEVPARESPRRTIVRTTSLEATEGFLDAETNDEELVFFFGEGSTNGFQELVGDPVLIEGTRSDVDVGDEVVEVDFLRAAAAKFDSKSRAAASERENSREGRTRPTGWAATFDLASNGDIFATRGEVPKRPELRSQKTQASAALSERNAAQRLGKMQRFNEMRAKKARAMEERRRLEKEHRAALRAGAFQEDDENEEDVAPDAVKSAIRRATRTTPPRTTPPRTTPPRTTPPRTTPPRTTPPRTTPPRQGAAARKVPSARKMTNNRSVSNALVQVCLAGPHCATALADAVSAMNESHFDHHVVLLKDDAVRSFRGLYAVQLGRRRSAGSSSGGPYCCVEAEKIYGRGPARFGESNVAAFFKYDSATRAFQALPSKSFTFTTDAVIVQNTQFRARQLPPTF</sequence>
<dbReference type="PROSITE" id="PS51508">
    <property type="entry name" value="CKK"/>
    <property type="match status" value="1"/>
</dbReference>
<gene>
    <name evidence="4" type="ORF">CTAYLR_004207</name>
</gene>
<dbReference type="PANTHER" id="PTHR21595:SF0">
    <property type="entry name" value="PATRONIN"/>
    <property type="match status" value="1"/>
</dbReference>
<dbReference type="SUPFAM" id="SSF50346">
    <property type="entry name" value="PRC-barrel domain"/>
    <property type="match status" value="1"/>
</dbReference>
<evidence type="ECO:0000256" key="2">
    <source>
        <dbReference type="SAM" id="MobiDB-lite"/>
    </source>
</evidence>
<evidence type="ECO:0000259" key="3">
    <source>
        <dbReference type="PROSITE" id="PS51508"/>
    </source>
</evidence>
<feature type="region of interest" description="Disordered" evidence="2">
    <location>
        <begin position="349"/>
        <end position="373"/>
    </location>
</feature>
<keyword evidence="5" id="KW-1185">Reference proteome</keyword>
<dbReference type="GO" id="GO:0005516">
    <property type="term" value="F:calmodulin binding"/>
    <property type="evidence" value="ECO:0007669"/>
    <property type="project" value="InterPro"/>
</dbReference>
<name>A0AAD7XK45_9STRA</name>
<protein>
    <recommendedName>
        <fullName evidence="3">CKK domain-containing protein</fullName>
    </recommendedName>
</protein>
<dbReference type="InterPro" id="IPR038209">
    <property type="entry name" value="CKK_dom_sf"/>
</dbReference>
<proteinExistence type="predicted"/>
<feature type="compositionally biased region" description="Basic and acidic residues" evidence="2">
    <location>
        <begin position="805"/>
        <end position="827"/>
    </location>
</feature>
<dbReference type="PANTHER" id="PTHR21595">
    <property type="entry name" value="PATRONIN"/>
    <property type="match status" value="1"/>
</dbReference>
<feature type="region of interest" description="Disordered" evidence="2">
    <location>
        <begin position="999"/>
        <end position="1019"/>
    </location>
</feature>
<evidence type="ECO:0000313" key="4">
    <source>
        <dbReference type="EMBL" id="KAJ8602368.1"/>
    </source>
</evidence>
<feature type="compositionally biased region" description="Basic and acidic residues" evidence="2">
    <location>
        <begin position="742"/>
        <end position="753"/>
    </location>
</feature>
<feature type="compositionally biased region" description="Pro residues" evidence="2">
    <location>
        <begin position="1132"/>
        <end position="1159"/>
    </location>
</feature>
<organism evidence="4 5">
    <name type="scientific">Chrysophaeum taylorii</name>
    <dbReference type="NCBI Taxonomy" id="2483200"/>
    <lineage>
        <taxon>Eukaryota</taxon>
        <taxon>Sar</taxon>
        <taxon>Stramenopiles</taxon>
        <taxon>Ochrophyta</taxon>
        <taxon>Pelagophyceae</taxon>
        <taxon>Pelagomonadales</taxon>
        <taxon>Pelagomonadaceae</taxon>
        <taxon>Chrysophaeum</taxon>
    </lineage>
</organism>
<feature type="compositionally biased region" description="Acidic residues" evidence="2">
    <location>
        <begin position="559"/>
        <end position="569"/>
    </location>
</feature>
<dbReference type="InterPro" id="IPR014797">
    <property type="entry name" value="CKK_CAMSAP"/>
</dbReference>
<dbReference type="SMART" id="SM01051">
    <property type="entry name" value="CAMSAP_CKK"/>
    <property type="match status" value="1"/>
</dbReference>
<feature type="compositionally biased region" description="Basic and acidic residues" evidence="2">
    <location>
        <begin position="660"/>
        <end position="671"/>
    </location>
</feature>
<dbReference type="Gene3D" id="3.10.20.360">
    <property type="entry name" value="CKK domain"/>
    <property type="match status" value="1"/>
</dbReference>
<comment type="caution">
    <text evidence="4">The sequence shown here is derived from an EMBL/GenBank/DDBJ whole genome shotgun (WGS) entry which is preliminary data.</text>
</comment>
<accession>A0AAD7XK45</accession>
<evidence type="ECO:0000313" key="5">
    <source>
        <dbReference type="Proteomes" id="UP001230188"/>
    </source>
</evidence>
<feature type="compositionally biased region" description="Basic and acidic residues" evidence="2">
    <location>
        <begin position="849"/>
        <end position="878"/>
    </location>
</feature>
<feature type="region of interest" description="Disordered" evidence="2">
    <location>
        <begin position="468"/>
        <end position="929"/>
    </location>
</feature>
<feature type="compositionally biased region" description="Basic and acidic residues" evidence="2">
    <location>
        <begin position="999"/>
        <end position="1017"/>
    </location>
</feature>
<feature type="region of interest" description="Disordered" evidence="2">
    <location>
        <begin position="260"/>
        <end position="285"/>
    </location>
</feature>
<feature type="compositionally biased region" description="Basic and acidic residues" evidence="2">
    <location>
        <begin position="707"/>
        <end position="724"/>
    </location>
</feature>
<feature type="compositionally biased region" description="Basic and acidic residues" evidence="2">
    <location>
        <begin position="570"/>
        <end position="600"/>
    </location>
</feature>
<dbReference type="Proteomes" id="UP001230188">
    <property type="component" value="Unassembled WGS sequence"/>
</dbReference>
<evidence type="ECO:0000256" key="1">
    <source>
        <dbReference type="SAM" id="Coils"/>
    </source>
</evidence>
<dbReference type="InterPro" id="IPR032940">
    <property type="entry name" value="CAMSAP"/>
</dbReference>
<keyword evidence="1" id="KW-0175">Coiled coil</keyword>